<reference evidence="1" key="1">
    <citation type="journal article" date="2020" name="J Insects Food Feed">
        <title>The yellow mealworm (Tenebrio molitor) genome: a resource for the emerging insects as food and feed industry.</title>
        <authorList>
            <person name="Eriksson T."/>
            <person name="Andere A."/>
            <person name="Kelstrup H."/>
            <person name="Emery V."/>
            <person name="Picard C."/>
        </authorList>
    </citation>
    <scope>NUCLEOTIDE SEQUENCE</scope>
    <source>
        <strain evidence="1">Stoneville</strain>
        <tissue evidence="1">Whole head</tissue>
    </source>
</reference>
<accession>A0A8J6LEK8</accession>
<dbReference type="InterPro" id="IPR029058">
    <property type="entry name" value="AB_hydrolase_fold"/>
</dbReference>
<dbReference type="AlphaFoldDB" id="A0A8J6LEK8"/>
<evidence type="ECO:0000313" key="2">
    <source>
        <dbReference type="Proteomes" id="UP000719412"/>
    </source>
</evidence>
<dbReference type="Gene3D" id="3.40.50.1820">
    <property type="entry name" value="alpha/beta hydrolase"/>
    <property type="match status" value="2"/>
</dbReference>
<protein>
    <submittedName>
        <fullName evidence="1">Uncharacterized protein</fullName>
    </submittedName>
</protein>
<gene>
    <name evidence="1" type="ORF">GEV33_005810</name>
</gene>
<evidence type="ECO:0000313" key="1">
    <source>
        <dbReference type="EMBL" id="KAH0816982.1"/>
    </source>
</evidence>
<organism evidence="1 2">
    <name type="scientific">Tenebrio molitor</name>
    <name type="common">Yellow mealworm beetle</name>
    <dbReference type="NCBI Taxonomy" id="7067"/>
    <lineage>
        <taxon>Eukaryota</taxon>
        <taxon>Metazoa</taxon>
        <taxon>Ecdysozoa</taxon>
        <taxon>Arthropoda</taxon>
        <taxon>Hexapoda</taxon>
        <taxon>Insecta</taxon>
        <taxon>Pterygota</taxon>
        <taxon>Neoptera</taxon>
        <taxon>Endopterygota</taxon>
        <taxon>Coleoptera</taxon>
        <taxon>Polyphaga</taxon>
        <taxon>Cucujiformia</taxon>
        <taxon>Tenebrionidae</taxon>
        <taxon>Tenebrio</taxon>
    </lineage>
</organism>
<comment type="caution">
    <text evidence="1">The sequence shown here is derived from an EMBL/GenBank/DDBJ whole genome shotgun (WGS) entry which is preliminary data.</text>
</comment>
<proteinExistence type="predicted"/>
<dbReference type="EMBL" id="JABDTM020020529">
    <property type="protein sequence ID" value="KAH0816982.1"/>
    <property type="molecule type" value="Genomic_DNA"/>
</dbReference>
<keyword evidence="2" id="KW-1185">Reference proteome</keyword>
<dbReference type="SUPFAM" id="SSF53474">
    <property type="entry name" value="alpha/beta-Hydrolases"/>
    <property type="match status" value="1"/>
</dbReference>
<reference evidence="1" key="2">
    <citation type="submission" date="2021-08" db="EMBL/GenBank/DDBJ databases">
        <authorList>
            <person name="Eriksson T."/>
        </authorList>
    </citation>
    <scope>NUCLEOTIDE SEQUENCE</scope>
    <source>
        <strain evidence="1">Stoneville</strain>
        <tissue evidence="1">Whole head</tissue>
    </source>
</reference>
<dbReference type="Proteomes" id="UP000719412">
    <property type="component" value="Unassembled WGS sequence"/>
</dbReference>
<dbReference type="PANTHER" id="PTHR11005">
    <property type="entry name" value="LYSOSOMAL ACID LIPASE-RELATED"/>
    <property type="match status" value="1"/>
</dbReference>
<sequence>MFVFSKGRSLGAFAVEEATASIRRTRLAVVRRKSTNICVTHKWDNGQLTREERYPSQLKDSDHKYWLYSLDDLAQYDVPAALDLIANVTGKAGSIVYMGHSRDSTVIFMYASSNPVHARRMLKGIVAFSPIAYFDVVCTQKYDHGKEKNLKKYGQAEPPLYNLSNIIVPLVMYYGKHDIMIKESQVQRINDEIGGAVKVYKSVPIGVEEDKLQYGHNDFIWAGDLDKSLYPHLLESLENYMSSK</sequence>
<name>A0A8J6LEK8_TENMO</name>